<feature type="compositionally biased region" description="Gly residues" evidence="1">
    <location>
        <begin position="289"/>
        <end position="305"/>
    </location>
</feature>
<evidence type="ECO:0000313" key="3">
    <source>
        <dbReference type="Proteomes" id="UP001309299"/>
    </source>
</evidence>
<evidence type="ECO:0008006" key="4">
    <source>
        <dbReference type="Google" id="ProtNLM"/>
    </source>
</evidence>
<feature type="region of interest" description="Disordered" evidence="1">
    <location>
        <begin position="79"/>
        <end position="102"/>
    </location>
</feature>
<name>A0AB35XEU9_9ACTN</name>
<organism evidence="2 3">
    <name type="scientific">Cutibacterium avidum</name>
    <dbReference type="NCBI Taxonomy" id="33010"/>
    <lineage>
        <taxon>Bacteria</taxon>
        <taxon>Bacillati</taxon>
        <taxon>Actinomycetota</taxon>
        <taxon>Actinomycetes</taxon>
        <taxon>Propionibacteriales</taxon>
        <taxon>Propionibacteriaceae</taxon>
        <taxon>Cutibacterium</taxon>
    </lineage>
</organism>
<feature type="region of interest" description="Disordered" evidence="1">
    <location>
        <begin position="1"/>
        <end position="22"/>
    </location>
</feature>
<dbReference type="EMBL" id="JBAKUA010000002">
    <property type="protein sequence ID" value="MEH1545859.1"/>
    <property type="molecule type" value="Genomic_DNA"/>
</dbReference>
<feature type="region of interest" description="Disordered" evidence="1">
    <location>
        <begin position="288"/>
        <end position="309"/>
    </location>
</feature>
<evidence type="ECO:0000256" key="1">
    <source>
        <dbReference type="SAM" id="MobiDB-lite"/>
    </source>
</evidence>
<gene>
    <name evidence="2" type="ORF">V7F78_02265</name>
</gene>
<protein>
    <recommendedName>
        <fullName evidence="4">PE-PGRS family protein</fullName>
    </recommendedName>
</protein>
<evidence type="ECO:0000313" key="2">
    <source>
        <dbReference type="EMBL" id="MEH1545859.1"/>
    </source>
</evidence>
<comment type="caution">
    <text evidence="2">The sequence shown here is derived from an EMBL/GenBank/DDBJ whole genome shotgun (WGS) entry which is preliminary data.</text>
</comment>
<accession>A0AB35XEU9</accession>
<feature type="region of interest" description="Disordered" evidence="1">
    <location>
        <begin position="254"/>
        <end position="274"/>
    </location>
</feature>
<dbReference type="AlphaFoldDB" id="A0AB35XEU9"/>
<feature type="compositionally biased region" description="Gly residues" evidence="1">
    <location>
        <begin position="255"/>
        <end position="268"/>
    </location>
</feature>
<sequence length="443" mass="44455">MDSKDRQAHATGPSQVSRRSVAKGTAWAVPAITSMTLVPAFAASAQRKQVTITFDAKKHKETIQCVRVPAEATDIRYSIRGGAGGAGPKDSWGERGGSGAEVQGQIHRPGEGTAAAQEFTIWGVAGGYGPTAAWNDNAVEFATGYGNGGPSMGVPYHTSTVSTEQWSERWCHGGGAGSAIAIGGDPEGPGQLVAVAGGGGAAGTGTYSREAANMGPNVWPVREGGNGGNGGKSWDGADGGQSHYETKYAQVTAAGGSGARGGQGGNGGSTANTSYVPKDLEFDKIIAGQAGGNHGSGNHGGGNGGAPVKFERRRSVRGDGHIDDYIALSSAAGGGGYAGGGSGALVVISRNPILKWAASDVPGQLGAIGAGGAGSSYLAPSLDGGFSATGEIDFPDTGGVRTNGTVHMAPSLPKNYGEPGNVTISFWVPEDMSSKPRDYTDKC</sequence>
<feature type="compositionally biased region" description="Gly residues" evidence="1">
    <location>
        <begin position="224"/>
        <end position="239"/>
    </location>
</feature>
<dbReference type="Proteomes" id="UP001309299">
    <property type="component" value="Unassembled WGS sequence"/>
</dbReference>
<proteinExistence type="predicted"/>
<reference evidence="2" key="1">
    <citation type="submission" date="2024-02" db="EMBL/GenBank/DDBJ databases">
        <title>Bacterial skin colonization with Propionibacterium avidum as a risk factor for Periprosthetic Joint Infections - a single-center prospective study.</title>
        <authorList>
            <person name="Achermann Y."/>
        </authorList>
    </citation>
    <scope>NUCLEOTIDE SEQUENCE</scope>
    <source>
        <strain evidence="2">PAVI-2017310195</strain>
    </source>
</reference>
<feature type="region of interest" description="Disordered" evidence="1">
    <location>
        <begin position="221"/>
        <end position="242"/>
    </location>
</feature>